<dbReference type="InterPro" id="IPR001789">
    <property type="entry name" value="Sig_transdc_resp-reg_receiver"/>
</dbReference>
<feature type="domain" description="PAC" evidence="15">
    <location>
        <begin position="277"/>
        <end position="329"/>
    </location>
</feature>
<dbReference type="InterPro" id="IPR036890">
    <property type="entry name" value="HATPase_C_sf"/>
</dbReference>
<feature type="domain" description="Histidine kinase" evidence="12">
    <location>
        <begin position="724"/>
        <end position="949"/>
    </location>
</feature>
<dbReference type="EC" id="2.7.13.3" evidence="2"/>
<feature type="coiled-coil region" evidence="11">
    <location>
        <begin position="154"/>
        <end position="184"/>
    </location>
</feature>
<dbReference type="Pfam" id="PF08448">
    <property type="entry name" value="PAS_4"/>
    <property type="match status" value="2"/>
</dbReference>
<dbReference type="PANTHER" id="PTHR43065">
    <property type="entry name" value="SENSOR HISTIDINE KINASE"/>
    <property type="match status" value="1"/>
</dbReference>
<dbReference type="SUPFAM" id="SSF54631">
    <property type="entry name" value="CBS-domain pair"/>
    <property type="match status" value="1"/>
</dbReference>
<dbReference type="CDD" id="cd00082">
    <property type="entry name" value="HisKA"/>
    <property type="match status" value="1"/>
</dbReference>
<dbReference type="Pfam" id="PF00571">
    <property type="entry name" value="CBS"/>
    <property type="match status" value="2"/>
</dbReference>
<dbReference type="InterPro" id="IPR000700">
    <property type="entry name" value="PAS-assoc_C"/>
</dbReference>
<evidence type="ECO:0000256" key="3">
    <source>
        <dbReference type="ARBA" id="ARBA00022553"/>
    </source>
</evidence>
<keyword evidence="4" id="KW-0808">Transferase</keyword>
<dbReference type="Gene3D" id="1.10.287.130">
    <property type="match status" value="1"/>
</dbReference>
<dbReference type="NCBIfam" id="TIGR00229">
    <property type="entry name" value="sensory_box"/>
    <property type="match status" value="4"/>
</dbReference>
<feature type="domain" description="PAS" evidence="14">
    <location>
        <begin position="587"/>
        <end position="657"/>
    </location>
</feature>
<dbReference type="SMART" id="SM00448">
    <property type="entry name" value="REC"/>
    <property type="match status" value="1"/>
</dbReference>
<proteinExistence type="predicted"/>
<dbReference type="InterPro" id="IPR000644">
    <property type="entry name" value="CBS_dom"/>
</dbReference>
<dbReference type="InterPro" id="IPR000014">
    <property type="entry name" value="PAS"/>
</dbReference>
<dbReference type="InterPro" id="IPR005467">
    <property type="entry name" value="His_kinase_dom"/>
</dbReference>
<comment type="caution">
    <text evidence="17">The sequence shown here is derived from an EMBL/GenBank/DDBJ whole genome shotgun (WGS) entry which is preliminary data.</text>
</comment>
<dbReference type="CDD" id="cd00130">
    <property type="entry name" value="PAS"/>
    <property type="match status" value="4"/>
</dbReference>
<dbReference type="Gene3D" id="3.30.450.20">
    <property type="entry name" value="PAS domain"/>
    <property type="match status" value="4"/>
</dbReference>
<dbReference type="SMART" id="SM00116">
    <property type="entry name" value="CBS"/>
    <property type="match status" value="2"/>
</dbReference>
<dbReference type="InterPro" id="IPR036097">
    <property type="entry name" value="HisK_dim/P_sf"/>
</dbReference>
<organism evidence="17 18">
    <name type="scientific">Mojavia pulchra JT2-VF2</name>
    <dbReference type="NCBI Taxonomy" id="287848"/>
    <lineage>
        <taxon>Bacteria</taxon>
        <taxon>Bacillati</taxon>
        <taxon>Cyanobacteriota</taxon>
        <taxon>Cyanophyceae</taxon>
        <taxon>Nostocales</taxon>
        <taxon>Nostocaceae</taxon>
    </lineage>
</organism>
<dbReference type="Pfam" id="PF02518">
    <property type="entry name" value="HATPase_c"/>
    <property type="match status" value="1"/>
</dbReference>
<dbReference type="EMBL" id="JAHHHN010000003">
    <property type="protein sequence ID" value="MBW4560798.1"/>
    <property type="molecule type" value="Genomic_DNA"/>
</dbReference>
<dbReference type="SUPFAM" id="SSF52172">
    <property type="entry name" value="CheY-like"/>
    <property type="match status" value="1"/>
</dbReference>
<dbReference type="InterPro" id="IPR003594">
    <property type="entry name" value="HATPase_dom"/>
</dbReference>
<dbReference type="Gene3D" id="3.10.580.10">
    <property type="entry name" value="CBS-domain"/>
    <property type="match status" value="1"/>
</dbReference>
<dbReference type="Pfam" id="PF00989">
    <property type="entry name" value="PAS"/>
    <property type="match status" value="1"/>
</dbReference>
<dbReference type="SUPFAM" id="SSF47384">
    <property type="entry name" value="Homodimeric domain of signal transducing histidine kinase"/>
    <property type="match status" value="1"/>
</dbReference>
<evidence type="ECO:0000256" key="5">
    <source>
        <dbReference type="ARBA" id="ARBA00022741"/>
    </source>
</evidence>
<feature type="domain" description="PAC" evidence="15">
    <location>
        <begin position="659"/>
        <end position="711"/>
    </location>
</feature>
<evidence type="ECO:0000259" key="16">
    <source>
        <dbReference type="PROSITE" id="PS51371"/>
    </source>
</evidence>
<dbReference type="InterPro" id="IPR004358">
    <property type="entry name" value="Sig_transdc_His_kin-like_C"/>
</dbReference>
<evidence type="ECO:0000256" key="11">
    <source>
        <dbReference type="SAM" id="Coils"/>
    </source>
</evidence>
<dbReference type="Pfam" id="PF00512">
    <property type="entry name" value="HisKA"/>
    <property type="match status" value="1"/>
</dbReference>
<dbReference type="InterPro" id="IPR011006">
    <property type="entry name" value="CheY-like_superfamily"/>
</dbReference>
<evidence type="ECO:0000256" key="1">
    <source>
        <dbReference type="ARBA" id="ARBA00000085"/>
    </source>
</evidence>
<dbReference type="Gene3D" id="3.30.565.10">
    <property type="entry name" value="Histidine kinase-like ATPase, C-terminal domain"/>
    <property type="match status" value="1"/>
</dbReference>
<keyword evidence="6" id="KW-0418">Kinase</keyword>
<evidence type="ECO:0000256" key="8">
    <source>
        <dbReference type="ARBA" id="ARBA00023012"/>
    </source>
</evidence>
<sequence length="1087" mass="121658">MQPPYLIDLPALDQVMQYSVLTVAPDTLVIDVIALMSELKGSGCILTNAETSSDLSLPSQGQNSCALVVQGSCLVGIFTEQDVVRLTVLGTDFSSVKISQVMQQQVITLTASDGQNALTALALMRQHQICHLPVVNEQNQLVGLITQDRIYQVIESLQQRLEDLSQINQQLQQELEKLVEQRTADAQINTDSQQKLDSCKQSEEQIAFQASLLNQVRNAVIATDLEGKVIYWNKFAEELYQLTLEDMGRSILEVTVPIKHQEIAQQIMVSIQATGAWEGEFEVQRRDGTIFPAHVVNTLVRDQAGQAFGIVGVSTDISEQQAALRDRKQAEKALRESEQRLQAILDNTAAVIYAKDFQGRYILVNSQYERLTHLTSEQVKGKTDYDIFPYEAAEVFWQNDRRIFTALTPIEFEEQVPLDDGLHTYLAIKFPLYDAHGKPYAICGISTDITERKKTTEALRQSEATLRSFFNSTSMMMGIVELIDEDIRIVTCNPATANFYGVTPEALQQILVSEMGIPEQYQSEWRNHYLEAQRTQAPVHFEHIQESPQGQRWFFATVCTISEHFGEHPRFAFVIEDITKRKQAEQKIAEQAALIDITTDAIFVRDLDSHILFWNRGAENLYGWTTEEILGKKAYDLFCKPASSQFKDFLKVVVEQGFWQGELEQITKTGKNIIVASRCTLVQDEAGQPQSLLVVNTDITEKKQLEKQFYRAQRLESVGTLASGIAHDLNNVFGPILMIAQLLPLRLRNADAKTQELLKTLEDSSKRGSALVKQILTFARGTEGKCLPLQPRHVLLEVAQVIKQTFPKSIEICTEISAKTLWLVKADPTQLHQVLMNLAVNARDAMPNGGILTISAENRFIDQTYARMHLEANEGRYVVITVSDTGTGIPPEILDRIFDPFFTTKEVGQGTGLGLSTVLGIIKNHSGFLQVLSEVDKGTQFQVYLPSAEETAIEATAEEEMLEGNGELILIVDDETIVQQITKLTLENYNYKTLSANNGIEAIALYAQQQNEISVVLMDLMMPTMDGLTTIRTLKRLNPQVKIIASSGLPTHSQQALLLGAKAFLLKPYTAQDLLHTLSELIVTTDR</sequence>
<evidence type="ECO:0000256" key="10">
    <source>
        <dbReference type="PROSITE-ProRule" id="PRU00703"/>
    </source>
</evidence>
<dbReference type="SMART" id="SM00086">
    <property type="entry name" value="PAC"/>
    <property type="match status" value="3"/>
</dbReference>
<feature type="domain" description="Response regulatory" evidence="13">
    <location>
        <begin position="968"/>
        <end position="1082"/>
    </location>
</feature>
<name>A0A951PWP1_9NOST</name>
<dbReference type="PANTHER" id="PTHR43065:SF46">
    <property type="entry name" value="C4-DICARBOXYLATE TRANSPORT SENSOR PROTEIN DCTB"/>
    <property type="match status" value="1"/>
</dbReference>
<dbReference type="PROSITE" id="PS50112">
    <property type="entry name" value="PAS"/>
    <property type="match status" value="3"/>
</dbReference>
<reference evidence="17" key="2">
    <citation type="journal article" date="2022" name="Microbiol. Resour. Announc.">
        <title>Metagenome Sequencing to Explore Phylogenomics of Terrestrial Cyanobacteria.</title>
        <authorList>
            <person name="Ward R.D."/>
            <person name="Stajich J.E."/>
            <person name="Johansen J.R."/>
            <person name="Huntemann M."/>
            <person name="Clum A."/>
            <person name="Foster B."/>
            <person name="Foster B."/>
            <person name="Roux S."/>
            <person name="Palaniappan K."/>
            <person name="Varghese N."/>
            <person name="Mukherjee S."/>
            <person name="Reddy T.B.K."/>
            <person name="Daum C."/>
            <person name="Copeland A."/>
            <person name="Chen I.A."/>
            <person name="Ivanova N.N."/>
            <person name="Kyrpides N.C."/>
            <person name="Shapiro N."/>
            <person name="Eloe-Fadrosh E.A."/>
            <person name="Pietrasiak N."/>
        </authorList>
    </citation>
    <scope>NUCLEOTIDE SEQUENCE</scope>
    <source>
        <strain evidence="17">JT2-VF2</strain>
    </source>
</reference>
<protein>
    <recommendedName>
        <fullName evidence="2">histidine kinase</fullName>
        <ecNumber evidence="2">2.7.13.3</ecNumber>
    </recommendedName>
</protein>
<dbReference type="InterPro" id="IPR001610">
    <property type="entry name" value="PAC"/>
</dbReference>
<keyword evidence="3 9" id="KW-0597">Phosphoprotein</keyword>
<keyword evidence="10" id="KW-0129">CBS domain</keyword>
<dbReference type="PROSITE" id="PS50110">
    <property type="entry name" value="RESPONSE_REGULATORY"/>
    <property type="match status" value="1"/>
</dbReference>
<evidence type="ECO:0000259" key="15">
    <source>
        <dbReference type="PROSITE" id="PS50113"/>
    </source>
</evidence>
<dbReference type="SMART" id="SM00387">
    <property type="entry name" value="HATPase_c"/>
    <property type="match status" value="1"/>
</dbReference>
<keyword evidence="11" id="KW-0175">Coiled coil</keyword>
<accession>A0A951PWP1</accession>
<feature type="domain" description="PAC" evidence="15">
    <location>
        <begin position="537"/>
        <end position="590"/>
    </location>
</feature>
<dbReference type="AlphaFoldDB" id="A0A951PWP1"/>
<dbReference type="InterPro" id="IPR046342">
    <property type="entry name" value="CBS_dom_sf"/>
</dbReference>
<evidence type="ECO:0000256" key="2">
    <source>
        <dbReference type="ARBA" id="ARBA00012438"/>
    </source>
</evidence>
<evidence type="ECO:0000259" key="14">
    <source>
        <dbReference type="PROSITE" id="PS50112"/>
    </source>
</evidence>
<evidence type="ECO:0000313" key="18">
    <source>
        <dbReference type="Proteomes" id="UP000715781"/>
    </source>
</evidence>
<dbReference type="SUPFAM" id="SSF55785">
    <property type="entry name" value="PYP-like sensor domain (PAS domain)"/>
    <property type="match status" value="4"/>
</dbReference>
<dbReference type="InterPro" id="IPR013656">
    <property type="entry name" value="PAS_4"/>
</dbReference>
<dbReference type="GO" id="GO:0000155">
    <property type="term" value="F:phosphorelay sensor kinase activity"/>
    <property type="evidence" value="ECO:0007669"/>
    <property type="project" value="InterPro"/>
</dbReference>
<dbReference type="CDD" id="cd04620">
    <property type="entry name" value="CBS_two-component_sensor_histidine_kinase_repeat1"/>
    <property type="match status" value="1"/>
</dbReference>
<feature type="domain" description="CBS" evidence="16">
    <location>
        <begin position="102"/>
        <end position="164"/>
    </location>
</feature>
<feature type="domain" description="PAS" evidence="14">
    <location>
        <begin position="337"/>
        <end position="388"/>
    </location>
</feature>
<dbReference type="Gene3D" id="3.40.50.2300">
    <property type="match status" value="1"/>
</dbReference>
<dbReference type="GO" id="GO:0005524">
    <property type="term" value="F:ATP binding"/>
    <property type="evidence" value="ECO:0007669"/>
    <property type="project" value="UniProtKB-KW"/>
</dbReference>
<dbReference type="Proteomes" id="UP000715781">
    <property type="component" value="Unassembled WGS sequence"/>
</dbReference>
<dbReference type="InterPro" id="IPR035965">
    <property type="entry name" value="PAS-like_dom_sf"/>
</dbReference>
<evidence type="ECO:0000256" key="9">
    <source>
        <dbReference type="PROSITE-ProRule" id="PRU00169"/>
    </source>
</evidence>
<evidence type="ECO:0000256" key="4">
    <source>
        <dbReference type="ARBA" id="ARBA00022679"/>
    </source>
</evidence>
<dbReference type="SMART" id="SM00091">
    <property type="entry name" value="PAS"/>
    <property type="match status" value="4"/>
</dbReference>
<dbReference type="PRINTS" id="PR00344">
    <property type="entry name" value="BCTRLSENSOR"/>
</dbReference>
<evidence type="ECO:0000259" key="13">
    <source>
        <dbReference type="PROSITE" id="PS50110"/>
    </source>
</evidence>
<feature type="domain" description="PAC" evidence="15">
    <location>
        <begin position="410"/>
        <end position="461"/>
    </location>
</feature>
<evidence type="ECO:0000313" key="17">
    <source>
        <dbReference type="EMBL" id="MBW4560798.1"/>
    </source>
</evidence>
<dbReference type="SUPFAM" id="SSF55874">
    <property type="entry name" value="ATPase domain of HSP90 chaperone/DNA topoisomerase II/histidine kinase"/>
    <property type="match status" value="1"/>
</dbReference>
<dbReference type="GO" id="GO:0006355">
    <property type="term" value="P:regulation of DNA-templated transcription"/>
    <property type="evidence" value="ECO:0007669"/>
    <property type="project" value="InterPro"/>
</dbReference>
<reference evidence="17" key="1">
    <citation type="submission" date="2021-05" db="EMBL/GenBank/DDBJ databases">
        <authorList>
            <person name="Pietrasiak N."/>
            <person name="Ward R."/>
            <person name="Stajich J.E."/>
            <person name="Kurbessoian T."/>
        </authorList>
    </citation>
    <scope>NUCLEOTIDE SEQUENCE</scope>
    <source>
        <strain evidence="17">JT2-VF2</strain>
    </source>
</reference>
<comment type="catalytic activity">
    <reaction evidence="1">
        <text>ATP + protein L-histidine = ADP + protein N-phospho-L-histidine.</text>
        <dbReference type="EC" id="2.7.13.3"/>
    </reaction>
</comment>
<dbReference type="Pfam" id="PF13426">
    <property type="entry name" value="PAS_9"/>
    <property type="match status" value="1"/>
</dbReference>
<keyword evidence="7" id="KW-0067">ATP-binding</keyword>
<evidence type="ECO:0000256" key="7">
    <source>
        <dbReference type="ARBA" id="ARBA00022840"/>
    </source>
</evidence>
<dbReference type="Pfam" id="PF00072">
    <property type="entry name" value="Response_reg"/>
    <property type="match status" value="1"/>
</dbReference>
<feature type="coiled-coil region" evidence="11">
    <location>
        <begin position="320"/>
        <end position="347"/>
    </location>
</feature>
<dbReference type="SMART" id="SM00388">
    <property type="entry name" value="HisKA"/>
    <property type="match status" value="1"/>
</dbReference>
<evidence type="ECO:0000259" key="12">
    <source>
        <dbReference type="PROSITE" id="PS50109"/>
    </source>
</evidence>
<feature type="domain" description="PAS" evidence="14">
    <location>
        <begin position="205"/>
        <end position="247"/>
    </location>
</feature>
<dbReference type="PROSITE" id="PS50113">
    <property type="entry name" value="PAC"/>
    <property type="match status" value="4"/>
</dbReference>
<evidence type="ECO:0000256" key="6">
    <source>
        <dbReference type="ARBA" id="ARBA00022777"/>
    </source>
</evidence>
<keyword evidence="5" id="KW-0547">Nucleotide-binding</keyword>
<keyword evidence="8" id="KW-0902">Two-component regulatory system</keyword>
<gene>
    <name evidence="17" type="ORF">KME32_06490</name>
</gene>
<dbReference type="PROSITE" id="PS51371">
    <property type="entry name" value="CBS"/>
    <property type="match status" value="1"/>
</dbReference>
<dbReference type="InterPro" id="IPR013767">
    <property type="entry name" value="PAS_fold"/>
</dbReference>
<dbReference type="PROSITE" id="PS50109">
    <property type="entry name" value="HIS_KIN"/>
    <property type="match status" value="1"/>
</dbReference>
<feature type="modified residue" description="4-aspartylphosphate" evidence="9">
    <location>
        <position position="1019"/>
    </location>
</feature>
<dbReference type="InterPro" id="IPR003661">
    <property type="entry name" value="HisK_dim/P_dom"/>
</dbReference>